<dbReference type="PANTHER" id="PTHR30383">
    <property type="entry name" value="THIOESTERASE 1/PROTEASE 1/LYSOPHOSPHOLIPASE L1"/>
    <property type="match status" value="1"/>
</dbReference>
<dbReference type="InterPro" id="IPR036514">
    <property type="entry name" value="SGNH_hydro_sf"/>
</dbReference>
<gene>
    <name evidence="2" type="ORF">EQM13_12045</name>
</gene>
<name>A0A410QEC9_9FIRM</name>
<dbReference type="SUPFAM" id="SSF52266">
    <property type="entry name" value="SGNH hydrolase"/>
    <property type="match status" value="1"/>
</dbReference>
<evidence type="ECO:0000313" key="3">
    <source>
        <dbReference type="Proteomes" id="UP000287969"/>
    </source>
</evidence>
<evidence type="ECO:0000259" key="1">
    <source>
        <dbReference type="Pfam" id="PF13472"/>
    </source>
</evidence>
<dbReference type="OrthoDB" id="2513075at2"/>
<dbReference type="PANTHER" id="PTHR30383:SF5">
    <property type="entry name" value="SGNH HYDROLASE-TYPE ESTERASE DOMAIN-CONTAINING PROTEIN"/>
    <property type="match status" value="1"/>
</dbReference>
<dbReference type="GO" id="GO:0004622">
    <property type="term" value="F:phosphatidylcholine lysophospholipase activity"/>
    <property type="evidence" value="ECO:0007669"/>
    <property type="project" value="TreeGrafter"/>
</dbReference>
<reference evidence="3" key="1">
    <citation type="submission" date="2019-01" db="EMBL/GenBank/DDBJ databases">
        <title>Draft genomes of a novel of Sporanaerobacter strains.</title>
        <authorList>
            <person name="Ma S."/>
        </authorList>
    </citation>
    <scope>NUCLEOTIDE SEQUENCE [LARGE SCALE GENOMIC DNA]</scope>
    <source>
        <strain evidence="3">NJN-17</strain>
    </source>
</reference>
<dbReference type="Proteomes" id="UP000287969">
    <property type="component" value="Chromosome"/>
</dbReference>
<sequence>MKLVCLGDSITYGYRVRRKESWVSLLSERSGISVVNKGIVGDTTSGMLSRFERDVLREKPTHVMIMGGSNDFVCEMPISIVKANIFSMVYQSYHYGILPLLGIPIPMVAEEAKKFFQFSDDFEKINSNIEEYRNWLINFSSLSQCKYLDLYSIFIDSKTESLKRDLYIDGIHPTKEGNLKISDYIMSVLKL</sequence>
<accession>A0A410QEC9</accession>
<evidence type="ECO:0000313" key="2">
    <source>
        <dbReference type="EMBL" id="QAT62264.1"/>
    </source>
</evidence>
<dbReference type="Pfam" id="PF13472">
    <property type="entry name" value="Lipase_GDSL_2"/>
    <property type="match status" value="1"/>
</dbReference>
<dbReference type="RefSeq" id="WP_128752802.1">
    <property type="nucleotide sequence ID" value="NZ_CP035282.1"/>
</dbReference>
<dbReference type="EMBL" id="CP035282">
    <property type="protein sequence ID" value="QAT62264.1"/>
    <property type="molecule type" value="Genomic_DNA"/>
</dbReference>
<protein>
    <submittedName>
        <fullName evidence="2">Arylesterase</fullName>
    </submittedName>
</protein>
<dbReference type="Gene3D" id="3.40.50.1110">
    <property type="entry name" value="SGNH hydrolase"/>
    <property type="match status" value="1"/>
</dbReference>
<dbReference type="InterPro" id="IPR051532">
    <property type="entry name" value="Ester_Hydrolysis_Enzymes"/>
</dbReference>
<dbReference type="CDD" id="cd04501">
    <property type="entry name" value="SGNH_hydrolase_like_4"/>
    <property type="match status" value="1"/>
</dbReference>
<feature type="domain" description="SGNH hydrolase-type esterase" evidence="1">
    <location>
        <begin position="5"/>
        <end position="178"/>
    </location>
</feature>
<keyword evidence="3" id="KW-1185">Reference proteome</keyword>
<dbReference type="InterPro" id="IPR013830">
    <property type="entry name" value="SGNH_hydro"/>
</dbReference>
<dbReference type="KEGG" id="spoa:EQM13_12045"/>
<dbReference type="AlphaFoldDB" id="A0A410QEC9"/>
<proteinExistence type="predicted"/>
<organism evidence="2 3">
    <name type="scientific">Acidilutibacter cellobiosedens</name>
    <dbReference type="NCBI Taxonomy" id="2507161"/>
    <lineage>
        <taxon>Bacteria</taxon>
        <taxon>Bacillati</taxon>
        <taxon>Bacillota</taxon>
        <taxon>Tissierellia</taxon>
        <taxon>Tissierellales</taxon>
        <taxon>Acidilutibacteraceae</taxon>
        <taxon>Acidilutibacter</taxon>
    </lineage>
</organism>